<accession>A0A2U1MLD7</accession>
<feature type="signal peptide" evidence="1">
    <location>
        <begin position="1"/>
        <end position="23"/>
    </location>
</feature>
<gene>
    <name evidence="2" type="ORF">CTI12_AA367030</name>
</gene>
<feature type="chain" id="PRO_5015737637" evidence="1">
    <location>
        <begin position="24"/>
        <end position="94"/>
    </location>
</feature>
<dbReference type="Proteomes" id="UP000245207">
    <property type="component" value="Unassembled WGS sequence"/>
</dbReference>
<proteinExistence type="predicted"/>
<evidence type="ECO:0000256" key="1">
    <source>
        <dbReference type="SAM" id="SignalP"/>
    </source>
</evidence>
<evidence type="ECO:0000313" key="3">
    <source>
        <dbReference type="Proteomes" id="UP000245207"/>
    </source>
</evidence>
<dbReference type="EMBL" id="PKPP01004966">
    <property type="protein sequence ID" value="PWA62022.1"/>
    <property type="molecule type" value="Genomic_DNA"/>
</dbReference>
<comment type="caution">
    <text evidence="2">The sequence shown here is derived from an EMBL/GenBank/DDBJ whole genome shotgun (WGS) entry which is preliminary data.</text>
</comment>
<reference evidence="2 3" key="1">
    <citation type="journal article" date="2018" name="Mol. Plant">
        <title>The genome of Artemisia annua provides insight into the evolution of Asteraceae family and artemisinin biosynthesis.</title>
        <authorList>
            <person name="Shen Q."/>
            <person name="Zhang L."/>
            <person name="Liao Z."/>
            <person name="Wang S."/>
            <person name="Yan T."/>
            <person name="Shi P."/>
            <person name="Liu M."/>
            <person name="Fu X."/>
            <person name="Pan Q."/>
            <person name="Wang Y."/>
            <person name="Lv Z."/>
            <person name="Lu X."/>
            <person name="Zhang F."/>
            <person name="Jiang W."/>
            <person name="Ma Y."/>
            <person name="Chen M."/>
            <person name="Hao X."/>
            <person name="Li L."/>
            <person name="Tang Y."/>
            <person name="Lv G."/>
            <person name="Zhou Y."/>
            <person name="Sun X."/>
            <person name="Brodelius P.E."/>
            <person name="Rose J.K.C."/>
            <person name="Tang K."/>
        </authorList>
    </citation>
    <scope>NUCLEOTIDE SEQUENCE [LARGE SCALE GENOMIC DNA]</scope>
    <source>
        <strain evidence="3">cv. Huhao1</strain>
        <tissue evidence="2">Leaf</tissue>
    </source>
</reference>
<keyword evidence="3" id="KW-1185">Reference proteome</keyword>
<evidence type="ECO:0000313" key="2">
    <source>
        <dbReference type="EMBL" id="PWA62022.1"/>
    </source>
</evidence>
<dbReference type="OrthoDB" id="1534647at2759"/>
<sequence length="94" mass="10588">MTSGFRNWLVRFKLSSLLRLSCSKLNQTSLVIPEEASSSLFPLISVGPETLTVEIDKTTESVTDLLDFIFWISPRAEDVTMRLSAGNALLYQYK</sequence>
<dbReference type="AlphaFoldDB" id="A0A2U1MLD7"/>
<name>A0A2U1MLD7_ARTAN</name>
<protein>
    <submittedName>
        <fullName evidence="2">Uncharacterized protein</fullName>
    </submittedName>
</protein>
<keyword evidence="1" id="KW-0732">Signal</keyword>
<organism evidence="2 3">
    <name type="scientific">Artemisia annua</name>
    <name type="common">Sweet wormwood</name>
    <dbReference type="NCBI Taxonomy" id="35608"/>
    <lineage>
        <taxon>Eukaryota</taxon>
        <taxon>Viridiplantae</taxon>
        <taxon>Streptophyta</taxon>
        <taxon>Embryophyta</taxon>
        <taxon>Tracheophyta</taxon>
        <taxon>Spermatophyta</taxon>
        <taxon>Magnoliopsida</taxon>
        <taxon>eudicotyledons</taxon>
        <taxon>Gunneridae</taxon>
        <taxon>Pentapetalae</taxon>
        <taxon>asterids</taxon>
        <taxon>campanulids</taxon>
        <taxon>Asterales</taxon>
        <taxon>Asteraceae</taxon>
        <taxon>Asteroideae</taxon>
        <taxon>Anthemideae</taxon>
        <taxon>Artemisiinae</taxon>
        <taxon>Artemisia</taxon>
    </lineage>
</organism>